<name>A0A644T752_9ZZZZ</name>
<dbReference type="GO" id="GO:0032259">
    <property type="term" value="P:methylation"/>
    <property type="evidence" value="ECO:0007669"/>
    <property type="project" value="UniProtKB-KW"/>
</dbReference>
<gene>
    <name evidence="7" type="ORF">SDC9_07612</name>
</gene>
<dbReference type="InterPro" id="IPR003356">
    <property type="entry name" value="DNA_methylase_A-5"/>
</dbReference>
<dbReference type="AlphaFoldDB" id="A0A644T752"/>
<evidence type="ECO:0000256" key="4">
    <source>
        <dbReference type="ARBA" id="ARBA00022747"/>
    </source>
</evidence>
<feature type="domain" description="DNA methylase adenine-specific" evidence="6">
    <location>
        <begin position="279"/>
        <end position="545"/>
    </location>
</feature>
<dbReference type="EMBL" id="VSSQ01000016">
    <property type="protein sequence ID" value="MPL62022.1"/>
    <property type="molecule type" value="Genomic_DNA"/>
</dbReference>
<dbReference type="InterPro" id="IPR002052">
    <property type="entry name" value="DNA_methylase_N6_adenine_CS"/>
</dbReference>
<dbReference type="PANTHER" id="PTHR33841:SF1">
    <property type="entry name" value="DNA METHYLTRANSFERASE A"/>
    <property type="match status" value="1"/>
</dbReference>
<comment type="caution">
    <text evidence="7">The sequence shown here is derived from an EMBL/GenBank/DDBJ whole genome shotgun (WGS) entry which is preliminary data.</text>
</comment>
<evidence type="ECO:0000256" key="3">
    <source>
        <dbReference type="ARBA" id="ARBA00022679"/>
    </source>
</evidence>
<dbReference type="GO" id="GO:0009307">
    <property type="term" value="P:DNA restriction-modification system"/>
    <property type="evidence" value="ECO:0007669"/>
    <property type="project" value="UniProtKB-KW"/>
</dbReference>
<proteinExistence type="predicted"/>
<dbReference type="GO" id="GO:0003677">
    <property type="term" value="F:DNA binding"/>
    <property type="evidence" value="ECO:0007669"/>
    <property type="project" value="InterPro"/>
</dbReference>
<dbReference type="Pfam" id="PF02384">
    <property type="entry name" value="N6_Mtase"/>
    <property type="match status" value="1"/>
</dbReference>
<dbReference type="GO" id="GO:0009007">
    <property type="term" value="F:site-specific DNA-methyltransferase (adenine-specific) activity"/>
    <property type="evidence" value="ECO:0007669"/>
    <property type="project" value="UniProtKB-EC"/>
</dbReference>
<sequence>MPKKSIDNVLNKLGINKSNGLYYKGDSIAIMPHRIENSLKYIDYDAIYLLDDNPIIIFREFSTFDEYEDNIQDLHKDVWNLSEIPILFILTPNQIFVYNANLFNADKDNYFANFDIDNSQLYDFKISNLSSGHIWDTYGSEFKKSRTVQNDLLDNLKYAREYLHEKEELSYHLINSLIGRILFSRFLVDKGILTENFFLENYGVEFEQLPNDKEKTYEFFDYLGVNFNGDLFPIEDEEITVINKNTLKLLWGLFKGDFLKESQKVLVDRYDFKIIPIGLISNIYETFLNQEQDDKKAYYTPLFLVDYILDQIFDDSALKKDCRILDPSCGSGVFLVESLRRLIEEKYQNETLSGDKLKELLENSIFGIDKDEDAVNIAIFSVCLVLLDYLDPREIEEFIFPSLKDKNFFVDDFFNLDGNFNKLKKFDFVVGNPPWDNTDKEELHKIYCELNNISNPTNQIAQSFLIRASDFIKDNSEVALIVTSKILYNHKALDFRIDFLENFQVDKVLEFSPLRKEIFNNAIGPGVVLFYQKKQDDKKHNIEHISLKPSKLFYLLSSVVIQKFDTKFVPQKDFIEDDWIWKGLLYGSFLDIQLLQKIRRNRNIGEYITENGLLKGKGVTVNPLTDKINASDYVGVDYLDISPSKKMLQRYYIKEDNVEKWTKDSLHRPRDSRLFEPPNILIKKGPDSGFRCVSTFSNHKWIFTDSIFSIKGYEKNIFQLKNILGILNSSLFTYYSYLTFSSLGVEREQLHETEIVSMPIIENEKIIEYVDCLLDIDRNKDDYLLEEKKIQNDLDEYLFSLFKINNLEKDLIDYTVNIAIPMYKSRSNINKILAETDNKTLKKYANVFSRHFKAYINKDEELFNVKFYKTPQFVLVLFSIDPIDSNEIDINNVEIIEGEDNFNSTIDNIGILSMEERNSFYIQRDIKGFEGNVFYVIKPNELKNWHPAVARLDIIDFMQELSNSEVKNV</sequence>
<accession>A0A644T752</accession>
<dbReference type="PANTHER" id="PTHR33841">
    <property type="entry name" value="DNA METHYLTRANSFERASE YEEA-RELATED"/>
    <property type="match status" value="1"/>
</dbReference>
<evidence type="ECO:0000256" key="1">
    <source>
        <dbReference type="ARBA" id="ARBA00011900"/>
    </source>
</evidence>
<evidence type="ECO:0000256" key="5">
    <source>
        <dbReference type="ARBA" id="ARBA00047942"/>
    </source>
</evidence>
<dbReference type="PROSITE" id="PS00092">
    <property type="entry name" value="N6_MTASE"/>
    <property type="match status" value="1"/>
</dbReference>
<comment type="catalytic activity">
    <reaction evidence="5">
        <text>a 2'-deoxyadenosine in DNA + S-adenosyl-L-methionine = an N(6)-methyl-2'-deoxyadenosine in DNA + S-adenosyl-L-homocysteine + H(+)</text>
        <dbReference type="Rhea" id="RHEA:15197"/>
        <dbReference type="Rhea" id="RHEA-COMP:12418"/>
        <dbReference type="Rhea" id="RHEA-COMP:12419"/>
        <dbReference type="ChEBI" id="CHEBI:15378"/>
        <dbReference type="ChEBI" id="CHEBI:57856"/>
        <dbReference type="ChEBI" id="CHEBI:59789"/>
        <dbReference type="ChEBI" id="CHEBI:90615"/>
        <dbReference type="ChEBI" id="CHEBI:90616"/>
        <dbReference type="EC" id="2.1.1.72"/>
    </reaction>
</comment>
<organism evidence="7">
    <name type="scientific">bioreactor metagenome</name>
    <dbReference type="NCBI Taxonomy" id="1076179"/>
    <lineage>
        <taxon>unclassified sequences</taxon>
        <taxon>metagenomes</taxon>
        <taxon>ecological metagenomes</taxon>
    </lineage>
</organism>
<evidence type="ECO:0000256" key="2">
    <source>
        <dbReference type="ARBA" id="ARBA00022603"/>
    </source>
</evidence>
<evidence type="ECO:0000313" key="7">
    <source>
        <dbReference type="EMBL" id="MPL62022.1"/>
    </source>
</evidence>
<keyword evidence="3" id="KW-0808">Transferase</keyword>
<dbReference type="PRINTS" id="PR00507">
    <property type="entry name" value="N12N6MTFRASE"/>
</dbReference>
<dbReference type="InterPro" id="IPR029063">
    <property type="entry name" value="SAM-dependent_MTases_sf"/>
</dbReference>
<dbReference type="SUPFAM" id="SSF53335">
    <property type="entry name" value="S-adenosyl-L-methionine-dependent methyltransferases"/>
    <property type="match status" value="1"/>
</dbReference>
<dbReference type="EC" id="2.1.1.72" evidence="1"/>
<keyword evidence="4" id="KW-0680">Restriction system</keyword>
<dbReference type="Gene3D" id="3.40.50.150">
    <property type="entry name" value="Vaccinia Virus protein VP39"/>
    <property type="match status" value="1"/>
</dbReference>
<reference evidence="7" key="1">
    <citation type="submission" date="2019-08" db="EMBL/GenBank/DDBJ databases">
        <authorList>
            <person name="Kucharzyk K."/>
            <person name="Murdoch R.W."/>
            <person name="Higgins S."/>
            <person name="Loffler F."/>
        </authorList>
    </citation>
    <scope>NUCLEOTIDE SEQUENCE</scope>
</reference>
<protein>
    <recommendedName>
        <fullName evidence="1">site-specific DNA-methyltransferase (adenine-specific)</fullName>
        <ecNumber evidence="1">2.1.1.72</ecNumber>
    </recommendedName>
</protein>
<dbReference type="GO" id="GO:0008170">
    <property type="term" value="F:N-methyltransferase activity"/>
    <property type="evidence" value="ECO:0007669"/>
    <property type="project" value="InterPro"/>
</dbReference>
<evidence type="ECO:0000259" key="6">
    <source>
        <dbReference type="Pfam" id="PF02384"/>
    </source>
</evidence>
<keyword evidence="2" id="KW-0489">Methyltransferase</keyword>
<dbReference type="InterPro" id="IPR050953">
    <property type="entry name" value="N4_N6_ade-DNA_methylase"/>
</dbReference>